<dbReference type="GO" id="GO:0016787">
    <property type="term" value="F:hydrolase activity"/>
    <property type="evidence" value="ECO:0007669"/>
    <property type="project" value="UniProtKB-KW"/>
</dbReference>
<evidence type="ECO:0000313" key="8">
    <source>
        <dbReference type="Proteomes" id="UP000186806"/>
    </source>
</evidence>
<dbReference type="PANTHER" id="PTHR42978:SF6">
    <property type="entry name" value="QUORUM-QUENCHING LACTONASE YTNP-RELATED"/>
    <property type="match status" value="1"/>
</dbReference>
<dbReference type="CDD" id="cd07720">
    <property type="entry name" value="OPHC2-like_MBL-fold"/>
    <property type="match status" value="1"/>
</dbReference>
<protein>
    <submittedName>
        <fullName evidence="7">MBL fold metallo-hydrolase</fullName>
    </submittedName>
</protein>
<dbReference type="RefSeq" id="WP_075369637.1">
    <property type="nucleotide sequence ID" value="NZ_MSDQ01000029.1"/>
</dbReference>
<evidence type="ECO:0000256" key="4">
    <source>
        <dbReference type="ARBA" id="ARBA00022833"/>
    </source>
</evidence>
<dbReference type="SMART" id="SM00849">
    <property type="entry name" value="Lactamase_B"/>
    <property type="match status" value="1"/>
</dbReference>
<keyword evidence="5" id="KW-0732">Signal</keyword>
<dbReference type="EMBL" id="MSDQ01000029">
    <property type="protein sequence ID" value="OLO10974.1"/>
    <property type="molecule type" value="Genomic_DNA"/>
</dbReference>
<evidence type="ECO:0000313" key="7">
    <source>
        <dbReference type="EMBL" id="OLO10974.1"/>
    </source>
</evidence>
<accession>A0A1Q8TBC7</accession>
<feature type="chain" id="PRO_5012141364" evidence="5">
    <location>
        <begin position="24"/>
        <end position="331"/>
    </location>
</feature>
<sequence length="331" mass="35649">MMIRSLILSTLLLGLSAAGPVSAATTATLNHSPGIAQQDEGADTYAFTIGSVRVTALSDGSVPQNLHKILHGITNKEIDERLAQAYLTNPVEVSINAFLLELGDKLVLVDTGVGQLFGSKLGGQLIESLQAAGVKPEQITDVLLTHVHSDHMGGLTRDGQRVFPNAVVHVGKPDVDFFLDPQNAEQANYDQHYFDQAETILEPYVKAGKIDTFDKTTEVLPGLTASLHPGHTPGSAFFTLESEGQTLTFTGDIVHVAAVQLPDPSVTIAYDVDQKKARKVRTAAFADFAKHRDLVAVPHMPFPGIGHIRKVGEGYEWVPINYGNRKVTATE</sequence>
<dbReference type="InterPro" id="IPR001279">
    <property type="entry name" value="Metallo-B-lactamas"/>
</dbReference>
<reference evidence="7 8" key="1">
    <citation type="submission" date="2016-12" db="EMBL/GenBank/DDBJ databases">
        <title>Draft genome sequences of strains Salinicola socius SMB35, Salinicola sp. MH3R3-1 and Chromohalobacter sp. SMB17 from the Verkhnekamsk potash mining region of Russia.</title>
        <authorList>
            <person name="Mavrodi D.V."/>
            <person name="Olsson B.E."/>
            <person name="Korsakova E.S."/>
            <person name="Pyankova A."/>
            <person name="Mavrodi O.V."/>
            <person name="Plotnikova E.G."/>
        </authorList>
    </citation>
    <scope>NUCLEOTIDE SEQUENCE [LARGE SCALE GENOMIC DNA]</scope>
    <source>
        <strain evidence="7 8">SMB17</strain>
    </source>
</reference>
<evidence type="ECO:0000256" key="3">
    <source>
        <dbReference type="ARBA" id="ARBA00022801"/>
    </source>
</evidence>
<evidence type="ECO:0000259" key="6">
    <source>
        <dbReference type="SMART" id="SM00849"/>
    </source>
</evidence>
<keyword evidence="2" id="KW-0479">Metal-binding</keyword>
<dbReference type="SUPFAM" id="SSF56281">
    <property type="entry name" value="Metallo-hydrolase/oxidoreductase"/>
    <property type="match status" value="1"/>
</dbReference>
<evidence type="ECO:0000256" key="5">
    <source>
        <dbReference type="SAM" id="SignalP"/>
    </source>
</evidence>
<dbReference type="InterPro" id="IPR051013">
    <property type="entry name" value="MBL_superfamily_lactonases"/>
</dbReference>
<feature type="domain" description="Metallo-beta-lactamase" evidence="6">
    <location>
        <begin position="94"/>
        <end position="299"/>
    </location>
</feature>
<dbReference type="Gene3D" id="3.60.15.10">
    <property type="entry name" value="Ribonuclease Z/Hydroxyacylglutathione hydrolase-like"/>
    <property type="match status" value="1"/>
</dbReference>
<dbReference type="Pfam" id="PF00753">
    <property type="entry name" value="Lactamase_B"/>
    <property type="match status" value="1"/>
</dbReference>
<evidence type="ECO:0000256" key="2">
    <source>
        <dbReference type="ARBA" id="ARBA00022723"/>
    </source>
</evidence>
<gene>
    <name evidence="7" type="ORF">BTW10_12150</name>
</gene>
<keyword evidence="4" id="KW-0862">Zinc</keyword>
<name>A0A1Q8TBC7_9GAMM</name>
<keyword evidence="8" id="KW-1185">Reference proteome</keyword>
<comment type="similarity">
    <text evidence="1">Belongs to the metallo-beta-lactamase superfamily.</text>
</comment>
<feature type="signal peptide" evidence="5">
    <location>
        <begin position="1"/>
        <end position="23"/>
    </location>
</feature>
<dbReference type="InterPro" id="IPR036866">
    <property type="entry name" value="RibonucZ/Hydroxyglut_hydro"/>
</dbReference>
<comment type="caution">
    <text evidence="7">The sequence shown here is derived from an EMBL/GenBank/DDBJ whole genome shotgun (WGS) entry which is preliminary data.</text>
</comment>
<dbReference type="PANTHER" id="PTHR42978">
    <property type="entry name" value="QUORUM-QUENCHING LACTONASE YTNP-RELATED-RELATED"/>
    <property type="match status" value="1"/>
</dbReference>
<dbReference type="GO" id="GO:0046872">
    <property type="term" value="F:metal ion binding"/>
    <property type="evidence" value="ECO:0007669"/>
    <property type="project" value="UniProtKB-KW"/>
</dbReference>
<evidence type="ECO:0000256" key="1">
    <source>
        <dbReference type="ARBA" id="ARBA00007749"/>
    </source>
</evidence>
<organism evidence="7 8">
    <name type="scientific">Chromohalobacter japonicus</name>
    <dbReference type="NCBI Taxonomy" id="223900"/>
    <lineage>
        <taxon>Bacteria</taxon>
        <taxon>Pseudomonadati</taxon>
        <taxon>Pseudomonadota</taxon>
        <taxon>Gammaproteobacteria</taxon>
        <taxon>Oceanospirillales</taxon>
        <taxon>Halomonadaceae</taxon>
        <taxon>Chromohalobacter</taxon>
    </lineage>
</organism>
<proteinExistence type="inferred from homology"/>
<dbReference type="Proteomes" id="UP000186806">
    <property type="component" value="Unassembled WGS sequence"/>
</dbReference>
<dbReference type="AlphaFoldDB" id="A0A1Q8TBC7"/>
<keyword evidence="3 7" id="KW-0378">Hydrolase</keyword>